<proteinExistence type="predicted"/>
<feature type="transmembrane region" description="Helical" evidence="1">
    <location>
        <begin position="167"/>
        <end position="189"/>
    </location>
</feature>
<organism evidence="2 3">
    <name type="scientific">Flavihumibacter petaseus NBRC 106054</name>
    <dbReference type="NCBI Taxonomy" id="1220578"/>
    <lineage>
        <taxon>Bacteria</taxon>
        <taxon>Pseudomonadati</taxon>
        <taxon>Bacteroidota</taxon>
        <taxon>Chitinophagia</taxon>
        <taxon>Chitinophagales</taxon>
        <taxon>Chitinophagaceae</taxon>
        <taxon>Flavihumibacter</taxon>
    </lineage>
</organism>
<accession>A0A0E9N6F1</accession>
<evidence type="ECO:0008006" key="4">
    <source>
        <dbReference type="Google" id="ProtNLM"/>
    </source>
</evidence>
<feature type="transmembrane region" description="Helical" evidence="1">
    <location>
        <begin position="243"/>
        <end position="262"/>
    </location>
</feature>
<name>A0A0E9N6F1_9BACT</name>
<keyword evidence="1" id="KW-1133">Transmembrane helix</keyword>
<sequence>MILLIYGLILKFPLFLHRPAPLRQLEDNYLYKLILDGLRPFAGESGFVYGLLAFLLLYLQANLLNRVANSIKLFPKPNFLVGMSFLLVSSLLPEWNQFSSTLIVNFLLIWIFYGITTWYNSPRPLSAIFNTCLLLGVLPLFYSPCVAYIVLLILAIIITRPLRVGEWVVAAVGFLAPYYFLFIILYLANNLRPYDLVPKVSFHLPRLPASLWITFGILLLVVPFLIGGWFVQDNLNKMLIQVRKCWSLVLVVLLVGLLIILVNPGDNYQHWFLSSIPLTSFHAATYYYPQKRTFPLVLHWVIFAFAIAANYFG</sequence>
<keyword evidence="3" id="KW-1185">Reference proteome</keyword>
<reference evidence="2 3" key="1">
    <citation type="submission" date="2015-04" db="EMBL/GenBank/DDBJ databases">
        <title>Whole genome shotgun sequence of Flavihumibacter petaseus NBRC 106054.</title>
        <authorList>
            <person name="Miyazawa S."/>
            <person name="Hosoyama A."/>
            <person name="Hashimoto M."/>
            <person name="Noguchi M."/>
            <person name="Tsuchikane K."/>
            <person name="Ohji S."/>
            <person name="Yamazoe A."/>
            <person name="Ichikawa N."/>
            <person name="Kimura A."/>
            <person name="Fujita N."/>
        </authorList>
    </citation>
    <scope>NUCLEOTIDE SEQUENCE [LARGE SCALE GENOMIC DNA]</scope>
    <source>
        <strain evidence="2 3">NBRC 106054</strain>
    </source>
</reference>
<feature type="transmembrane region" description="Helical" evidence="1">
    <location>
        <begin position="127"/>
        <end position="155"/>
    </location>
</feature>
<feature type="transmembrane region" description="Helical" evidence="1">
    <location>
        <begin position="102"/>
        <end position="121"/>
    </location>
</feature>
<dbReference type="AlphaFoldDB" id="A0A0E9N6F1"/>
<evidence type="ECO:0000313" key="3">
    <source>
        <dbReference type="Proteomes" id="UP000033121"/>
    </source>
</evidence>
<gene>
    <name evidence="2" type="ORF">FPE01S_04_01630</name>
</gene>
<feature type="transmembrane region" description="Helical" evidence="1">
    <location>
        <begin position="209"/>
        <end position="231"/>
    </location>
</feature>
<keyword evidence="1" id="KW-0812">Transmembrane</keyword>
<dbReference type="Proteomes" id="UP000033121">
    <property type="component" value="Unassembled WGS sequence"/>
</dbReference>
<evidence type="ECO:0000256" key="1">
    <source>
        <dbReference type="SAM" id="Phobius"/>
    </source>
</evidence>
<evidence type="ECO:0000313" key="2">
    <source>
        <dbReference type="EMBL" id="GAO44920.1"/>
    </source>
</evidence>
<protein>
    <recommendedName>
        <fullName evidence="4">Glycosyltransferase RgtA/B/C/D-like domain-containing protein</fullName>
    </recommendedName>
</protein>
<comment type="caution">
    <text evidence="2">The sequence shown here is derived from an EMBL/GenBank/DDBJ whole genome shotgun (WGS) entry which is preliminary data.</text>
</comment>
<dbReference type="STRING" id="1220578.FPE01S_04_01630"/>
<feature type="transmembrane region" description="Helical" evidence="1">
    <location>
        <begin position="41"/>
        <end position="59"/>
    </location>
</feature>
<keyword evidence="1" id="KW-0472">Membrane</keyword>
<feature type="transmembrane region" description="Helical" evidence="1">
    <location>
        <begin position="294"/>
        <end position="312"/>
    </location>
</feature>
<dbReference type="EMBL" id="BBWV01000004">
    <property type="protein sequence ID" value="GAO44920.1"/>
    <property type="molecule type" value="Genomic_DNA"/>
</dbReference>